<dbReference type="AlphaFoldDB" id="A0A8H6J6Z3"/>
<name>A0A8H6J6Z3_9PEZI</name>
<organism evidence="2 3">
    <name type="scientific">Colletotrichum sojae</name>
    <dbReference type="NCBI Taxonomy" id="2175907"/>
    <lineage>
        <taxon>Eukaryota</taxon>
        <taxon>Fungi</taxon>
        <taxon>Dikarya</taxon>
        <taxon>Ascomycota</taxon>
        <taxon>Pezizomycotina</taxon>
        <taxon>Sordariomycetes</taxon>
        <taxon>Hypocreomycetidae</taxon>
        <taxon>Glomerellales</taxon>
        <taxon>Glomerellaceae</taxon>
        <taxon>Colletotrichum</taxon>
        <taxon>Colletotrichum orchidearum species complex</taxon>
    </lineage>
</organism>
<evidence type="ECO:0000313" key="2">
    <source>
        <dbReference type="EMBL" id="KAF6807165.1"/>
    </source>
</evidence>
<feature type="domain" description="Heterokaryon incompatibility" evidence="1">
    <location>
        <begin position="47"/>
        <end position="151"/>
    </location>
</feature>
<dbReference type="Pfam" id="PF06985">
    <property type="entry name" value="HET"/>
    <property type="match status" value="1"/>
</dbReference>
<accession>A0A8H6J6Z3</accession>
<keyword evidence="3" id="KW-1185">Reference proteome</keyword>
<dbReference type="InterPro" id="IPR010730">
    <property type="entry name" value="HET"/>
</dbReference>
<dbReference type="InterPro" id="IPR052895">
    <property type="entry name" value="HetReg/Transcr_Mod"/>
</dbReference>
<gene>
    <name evidence="2" type="ORF">CSOJ01_08353</name>
</gene>
<sequence length="467" mass="53871">MPSGPYEMLPLDPCKKQTRLISIHPAQWEEEVKLDLFVANLSDEPKYRALSYVWGEPRPSSTYTVIVNDVTIPVTENLYLALRRIRGHADCADTALWVDALCINQSSVEERGHQVGIMGEIYSNCTKGLVWLGGMEARCLREDHITQKCWKFTGREGDYGEQWEDFEHAFGAYWSAKDIFKKYIQGYSRPYNHGLLGGLRAPEKLNSGDSAFHLAWLFRQLPERNAIERTVDPYLPVPHDLSDAEEIDFQFADYWESVKNALRIVVDDSWWQRLWVVQELALPREVHFLFGPVSVPCEYFAMAMYSLTTSNVLGYSDTDLICKLSRHWNEITNLRPRHGTRRPAIEKAPILVLRQLTFHRDATDDHDQVFSVLGLSNSTLRPDYAESPVVAYTRVCEESVLVNRRLMILSYAGTKAQYADLPSWVIDWSISKGCARRRAWYEMWSGCGLSTRPPPYTTTFQRRWLAR</sequence>
<evidence type="ECO:0000259" key="1">
    <source>
        <dbReference type="Pfam" id="PF06985"/>
    </source>
</evidence>
<dbReference type="PANTHER" id="PTHR24148">
    <property type="entry name" value="ANKYRIN REPEAT DOMAIN-CONTAINING PROTEIN 39 HOMOLOG-RELATED"/>
    <property type="match status" value="1"/>
</dbReference>
<dbReference type="PANTHER" id="PTHR24148:SF73">
    <property type="entry name" value="HET DOMAIN PROTEIN (AFU_ORTHOLOGUE AFUA_8G01020)"/>
    <property type="match status" value="1"/>
</dbReference>
<protein>
    <recommendedName>
        <fullName evidence="1">Heterokaryon incompatibility domain-containing protein</fullName>
    </recommendedName>
</protein>
<proteinExistence type="predicted"/>
<comment type="caution">
    <text evidence="2">The sequence shown here is derived from an EMBL/GenBank/DDBJ whole genome shotgun (WGS) entry which is preliminary data.</text>
</comment>
<evidence type="ECO:0000313" key="3">
    <source>
        <dbReference type="Proteomes" id="UP000652219"/>
    </source>
</evidence>
<dbReference type="Proteomes" id="UP000652219">
    <property type="component" value="Unassembled WGS sequence"/>
</dbReference>
<reference evidence="2 3" key="1">
    <citation type="journal article" date="2020" name="Phytopathology">
        <title>Genome Sequence Resources of Colletotrichum truncatum, C. plurivorum, C. musicola, and C. sojae: Four Species Pathogenic to Soybean (Glycine max).</title>
        <authorList>
            <person name="Rogerio F."/>
            <person name="Boufleur T.R."/>
            <person name="Ciampi-Guillardi M."/>
            <person name="Sukno S.A."/>
            <person name="Thon M.R."/>
            <person name="Massola Junior N.S."/>
            <person name="Baroncelli R."/>
        </authorList>
    </citation>
    <scope>NUCLEOTIDE SEQUENCE [LARGE SCALE GENOMIC DNA]</scope>
    <source>
        <strain evidence="2 3">LFN0009</strain>
    </source>
</reference>
<dbReference type="EMBL" id="WIGN01000143">
    <property type="protein sequence ID" value="KAF6807165.1"/>
    <property type="molecule type" value="Genomic_DNA"/>
</dbReference>